<feature type="transmembrane region" description="Helical" evidence="7">
    <location>
        <begin position="235"/>
        <end position="259"/>
    </location>
</feature>
<evidence type="ECO:0000256" key="2">
    <source>
        <dbReference type="ARBA" id="ARBA00022448"/>
    </source>
</evidence>
<evidence type="ECO:0000256" key="7">
    <source>
        <dbReference type="SAM" id="Phobius"/>
    </source>
</evidence>
<keyword evidence="6 7" id="KW-0472">Membrane</keyword>
<dbReference type="Pfam" id="PF07690">
    <property type="entry name" value="MFS_1"/>
    <property type="match status" value="1"/>
</dbReference>
<dbReference type="SMART" id="SM00563">
    <property type="entry name" value="PlsC"/>
    <property type="match status" value="1"/>
</dbReference>
<dbReference type="GO" id="GO:0016746">
    <property type="term" value="F:acyltransferase activity"/>
    <property type="evidence" value="ECO:0007669"/>
    <property type="project" value="InterPro"/>
</dbReference>
<accession>A0A9D7LR01</accession>
<dbReference type="Pfam" id="PF01553">
    <property type="entry name" value="Acyltransferase"/>
    <property type="match status" value="1"/>
</dbReference>
<evidence type="ECO:0000256" key="4">
    <source>
        <dbReference type="ARBA" id="ARBA00022692"/>
    </source>
</evidence>
<dbReference type="PANTHER" id="PTHR43266">
    <property type="entry name" value="MACROLIDE-EFFLUX PROTEIN"/>
    <property type="match status" value="1"/>
</dbReference>
<dbReference type="Proteomes" id="UP000808146">
    <property type="component" value="Unassembled WGS sequence"/>
</dbReference>
<sequence>MSDATEKPAGGQFRLLSSRRFAPLFLTQFLGAFNDNLFKNALVVLVTFQSAQWTSMRPEILANLAAGLFILPFFFFSATAGQLADKYDKAMLARLTKMLEVGIMIVAIAGFLLHSLALLLAALFLLGLQSTLFGPVKYAILPQHLHEDELVGGNAQVEAGTFVAILIGTLAGGLLAGAGVDAAWIAMAGFAVAVAGYLASRNIPEAPPPAPELVVNVNPLSETWRNIGFARENRTVFLSILGISWFWLYGALFLAQLPAYGKIVLGGGEGAVTLLLAVFTVGIGVGSLLCERLSARHVELGLVPLGSIGLTIFGLDLALASMALPPVTGELPVTALLGQSAVWRVLADLLLLGMFGGFFIVPLYALVQLRSTTDKRARIIAANNIINAFFMVVGALAAAAMFAGGLSIPMLFAVAAICNAAVAVFIYGLVPEFLLRFLAWVLIHLFYRLKKRGVEHIPHEGAALIVCNHVSFVDPVILMAVSPRPIRFVMDHHIFRTPLISFIFRHTRAIPIASAREDAAMMEAAFAEVSLALREGELVGIFPEGRITDTGELYPFRPGVTRILERDPVPVIPLALQGLWGSFFSRKGGPAMSKPFRRGLFATIAVVGASPVPPAKSTPEHLQQIVGRLRGDWK</sequence>
<dbReference type="InterPro" id="IPR002123">
    <property type="entry name" value="Plipid/glycerol_acylTrfase"/>
</dbReference>
<dbReference type="InterPro" id="IPR011701">
    <property type="entry name" value="MFS"/>
</dbReference>
<dbReference type="SUPFAM" id="SSF69593">
    <property type="entry name" value="Glycerol-3-phosphate (1)-acyltransferase"/>
    <property type="match status" value="1"/>
</dbReference>
<comment type="caution">
    <text evidence="9">The sequence shown here is derived from an EMBL/GenBank/DDBJ whole genome shotgun (WGS) entry which is preliminary data.</text>
</comment>
<dbReference type="CDD" id="cd06173">
    <property type="entry name" value="MFS_MefA_like"/>
    <property type="match status" value="1"/>
</dbReference>
<dbReference type="CDD" id="cd07989">
    <property type="entry name" value="LPLAT_AGPAT-like"/>
    <property type="match status" value="1"/>
</dbReference>
<dbReference type="PANTHER" id="PTHR43266:SF2">
    <property type="entry name" value="MAJOR FACILITATOR SUPERFAMILY (MFS) PROFILE DOMAIN-CONTAINING PROTEIN"/>
    <property type="match status" value="1"/>
</dbReference>
<keyword evidence="3" id="KW-1003">Cell membrane</keyword>
<feature type="transmembrane region" description="Helical" evidence="7">
    <location>
        <begin position="302"/>
        <end position="325"/>
    </location>
</feature>
<feature type="transmembrane region" description="Helical" evidence="7">
    <location>
        <begin position="345"/>
        <end position="367"/>
    </location>
</feature>
<dbReference type="AlphaFoldDB" id="A0A9D7LR01"/>
<protein>
    <submittedName>
        <fullName evidence="9">MFS transporter</fullName>
    </submittedName>
</protein>
<comment type="subcellular location">
    <subcellularLocation>
        <location evidence="1">Cell membrane</location>
        <topology evidence="1">Multi-pass membrane protein</topology>
    </subcellularLocation>
</comment>
<feature type="transmembrane region" description="Helical" evidence="7">
    <location>
        <begin position="101"/>
        <end position="128"/>
    </location>
</feature>
<keyword evidence="5 7" id="KW-1133">Transmembrane helix</keyword>
<dbReference type="EMBL" id="JADKBR010000002">
    <property type="protein sequence ID" value="MBK8889558.1"/>
    <property type="molecule type" value="Genomic_DNA"/>
</dbReference>
<name>A0A9D7LR01_9RHOO</name>
<gene>
    <name evidence="9" type="ORF">IPN75_03760</name>
</gene>
<dbReference type="Gene3D" id="1.20.1250.20">
    <property type="entry name" value="MFS general substrate transporter like domains"/>
    <property type="match status" value="1"/>
</dbReference>
<keyword evidence="2" id="KW-0813">Transport</keyword>
<keyword evidence="4 7" id="KW-0812">Transmembrane</keyword>
<feature type="transmembrane region" description="Helical" evidence="7">
    <location>
        <begin position="379"/>
        <end position="402"/>
    </location>
</feature>
<evidence type="ECO:0000256" key="3">
    <source>
        <dbReference type="ARBA" id="ARBA00022475"/>
    </source>
</evidence>
<evidence type="ECO:0000256" key="1">
    <source>
        <dbReference type="ARBA" id="ARBA00004651"/>
    </source>
</evidence>
<evidence type="ECO:0000256" key="5">
    <source>
        <dbReference type="ARBA" id="ARBA00022989"/>
    </source>
</evidence>
<dbReference type="GO" id="GO:0005886">
    <property type="term" value="C:plasma membrane"/>
    <property type="evidence" value="ECO:0007669"/>
    <property type="project" value="UniProtKB-SubCell"/>
</dbReference>
<evidence type="ECO:0000256" key="6">
    <source>
        <dbReference type="ARBA" id="ARBA00023136"/>
    </source>
</evidence>
<dbReference type="GO" id="GO:0022857">
    <property type="term" value="F:transmembrane transporter activity"/>
    <property type="evidence" value="ECO:0007669"/>
    <property type="project" value="InterPro"/>
</dbReference>
<evidence type="ECO:0000259" key="8">
    <source>
        <dbReference type="SMART" id="SM00563"/>
    </source>
</evidence>
<feature type="transmembrane region" description="Helical" evidence="7">
    <location>
        <begin position="60"/>
        <end position="80"/>
    </location>
</feature>
<reference evidence="9" key="1">
    <citation type="submission" date="2020-10" db="EMBL/GenBank/DDBJ databases">
        <title>Connecting structure to function with the recovery of over 1000 high-quality activated sludge metagenome-assembled genomes encoding full-length rRNA genes using long-read sequencing.</title>
        <authorList>
            <person name="Singleton C.M."/>
            <person name="Petriglieri F."/>
            <person name="Kristensen J.M."/>
            <person name="Kirkegaard R.H."/>
            <person name="Michaelsen T.Y."/>
            <person name="Andersen M.H."/>
            <person name="Karst S.M."/>
            <person name="Dueholm M.S."/>
            <person name="Nielsen P.H."/>
            <person name="Albertsen M."/>
        </authorList>
    </citation>
    <scope>NUCLEOTIDE SEQUENCE</scope>
    <source>
        <strain evidence="9">OdNE_18-Q3-R46-58_BAT3C.305</strain>
    </source>
</reference>
<dbReference type="InterPro" id="IPR036259">
    <property type="entry name" value="MFS_trans_sf"/>
</dbReference>
<dbReference type="SUPFAM" id="SSF103473">
    <property type="entry name" value="MFS general substrate transporter"/>
    <property type="match status" value="1"/>
</dbReference>
<evidence type="ECO:0000313" key="10">
    <source>
        <dbReference type="Proteomes" id="UP000808146"/>
    </source>
</evidence>
<feature type="transmembrane region" description="Helical" evidence="7">
    <location>
        <begin position="271"/>
        <end position="290"/>
    </location>
</feature>
<feature type="domain" description="Phospholipid/glycerol acyltransferase" evidence="8">
    <location>
        <begin position="463"/>
        <end position="579"/>
    </location>
</feature>
<evidence type="ECO:0000313" key="9">
    <source>
        <dbReference type="EMBL" id="MBK8889558.1"/>
    </source>
</evidence>
<organism evidence="9 10">
    <name type="scientific">Candidatus Dechloromonas phosphorivorans</name>
    <dbReference type="NCBI Taxonomy" id="2899244"/>
    <lineage>
        <taxon>Bacteria</taxon>
        <taxon>Pseudomonadati</taxon>
        <taxon>Pseudomonadota</taxon>
        <taxon>Betaproteobacteria</taxon>
        <taxon>Rhodocyclales</taxon>
        <taxon>Azonexaceae</taxon>
        <taxon>Dechloromonas</taxon>
    </lineage>
</organism>
<proteinExistence type="predicted"/>